<dbReference type="KEGG" id="asol:BEN76_04230"/>
<dbReference type="GO" id="GO:0015562">
    <property type="term" value="F:efflux transmembrane transporter activity"/>
    <property type="evidence" value="ECO:0007669"/>
    <property type="project" value="InterPro"/>
</dbReference>
<comment type="similarity">
    <text evidence="2">Belongs to the outer membrane factor (OMF) (TC 1.B.17) family.</text>
</comment>
<feature type="chain" id="PRO_5013269888" evidence="8">
    <location>
        <begin position="30"/>
        <end position="508"/>
    </location>
</feature>
<dbReference type="InterPro" id="IPR003423">
    <property type="entry name" value="OMP_efflux"/>
</dbReference>
<dbReference type="RefSeq" id="WP_076032358.1">
    <property type="nucleotide sequence ID" value="NZ_CP016896.1"/>
</dbReference>
<dbReference type="STRING" id="487316.BEN76_04230"/>
<comment type="subcellular location">
    <subcellularLocation>
        <location evidence="1">Cell outer membrane</location>
    </subcellularLocation>
</comment>
<dbReference type="GO" id="GO:1990281">
    <property type="term" value="C:efflux pump complex"/>
    <property type="evidence" value="ECO:0007669"/>
    <property type="project" value="TreeGrafter"/>
</dbReference>
<evidence type="ECO:0000256" key="7">
    <source>
        <dbReference type="ARBA" id="ARBA00023237"/>
    </source>
</evidence>
<reference evidence="9 10" key="1">
    <citation type="submission" date="2016-08" db="EMBL/GenBank/DDBJ databases">
        <title>Complete genome sequence of Acinetobacter baylyi strain GFJ2.</title>
        <authorList>
            <person name="Tabata M."/>
            <person name="Kuboki S."/>
            <person name="Gibu N."/>
            <person name="Kinouchi Y."/>
            <person name="Vangnai A."/>
            <person name="Kasai D."/>
            <person name="Fukuda M."/>
        </authorList>
    </citation>
    <scope>NUCLEOTIDE SEQUENCE [LARGE SCALE GENOMIC DNA]</scope>
    <source>
        <strain evidence="9 10">GFJ2</strain>
    </source>
</reference>
<evidence type="ECO:0000256" key="4">
    <source>
        <dbReference type="ARBA" id="ARBA00022452"/>
    </source>
</evidence>
<evidence type="ECO:0000256" key="3">
    <source>
        <dbReference type="ARBA" id="ARBA00022448"/>
    </source>
</evidence>
<keyword evidence="7" id="KW-0998">Cell outer membrane</keyword>
<dbReference type="GO" id="GO:0009279">
    <property type="term" value="C:cell outer membrane"/>
    <property type="evidence" value="ECO:0007669"/>
    <property type="project" value="UniProtKB-SubCell"/>
</dbReference>
<dbReference type="InterPro" id="IPR051906">
    <property type="entry name" value="TolC-like"/>
</dbReference>
<dbReference type="GO" id="GO:0015288">
    <property type="term" value="F:porin activity"/>
    <property type="evidence" value="ECO:0007669"/>
    <property type="project" value="TreeGrafter"/>
</dbReference>
<dbReference type="Proteomes" id="UP000185674">
    <property type="component" value="Chromosome"/>
</dbReference>
<gene>
    <name evidence="9" type="ORF">BEN76_04230</name>
</gene>
<evidence type="ECO:0000256" key="8">
    <source>
        <dbReference type="SAM" id="SignalP"/>
    </source>
</evidence>
<keyword evidence="8" id="KW-0732">Signal</keyword>
<dbReference type="Pfam" id="PF02321">
    <property type="entry name" value="OEP"/>
    <property type="match status" value="2"/>
</dbReference>
<evidence type="ECO:0000256" key="2">
    <source>
        <dbReference type="ARBA" id="ARBA00007613"/>
    </source>
</evidence>
<sequence length="508" mass="55422">MSEAGKKVTTLRVLLLCSSISMVTSSVFAAPSDTSGFHLKDKISGLFKSKPNDDYKTVQIQKFQTVKLDPIIVQGLPQVTYGAVAPDANTGPVESRLSEINLVDAVQIAVKRNPSIGQAISTMAAQNSNIDVAKSQYYPQISGGISTGGNLASSEQRGRQMFTISASQLLYDFGQVKSNVTSQEARLQLQQANVLVSIDSIATETAATIVNIERYKKLVAIAEQQVKGLQRILGITELRAQAGISSQADPVQARSYVESAQSALIAQRSLLRQNQQRLTVLLGFDSMGKSWTIPENLVEVSDLYKEPDFNMIPNMLAAQAEVEVAKADKKRTDLSRYPTLSLVGSVSQAVNGTNPNNNKDDGFYSSVALEANTKLYQGGAISAQIRSAGFAEEAAKSKVNSVYLDVMDNVKITRENIENKQEQIKVLRARQITAVKTRELYQEQYKLGTRSALDLLNAEQAIHSSANELENARYDIYSSLVQYISTTGKTRDAYGLNNISIQGFEVQP</sequence>
<evidence type="ECO:0000313" key="10">
    <source>
        <dbReference type="Proteomes" id="UP000185674"/>
    </source>
</evidence>
<dbReference type="AlphaFoldDB" id="A0A1P8EGF2"/>
<keyword evidence="5" id="KW-0812">Transmembrane</keyword>
<proteinExistence type="inferred from homology"/>
<dbReference type="PANTHER" id="PTHR30026">
    <property type="entry name" value="OUTER MEMBRANE PROTEIN TOLC"/>
    <property type="match status" value="1"/>
</dbReference>
<dbReference type="NCBIfam" id="TIGR01844">
    <property type="entry name" value="type_I_sec_TolC"/>
    <property type="match status" value="1"/>
</dbReference>
<organism evidence="9 10">
    <name type="scientific">Acinetobacter soli</name>
    <dbReference type="NCBI Taxonomy" id="487316"/>
    <lineage>
        <taxon>Bacteria</taxon>
        <taxon>Pseudomonadati</taxon>
        <taxon>Pseudomonadota</taxon>
        <taxon>Gammaproteobacteria</taxon>
        <taxon>Moraxellales</taxon>
        <taxon>Moraxellaceae</taxon>
        <taxon>Acinetobacter</taxon>
    </lineage>
</organism>
<evidence type="ECO:0000256" key="6">
    <source>
        <dbReference type="ARBA" id="ARBA00023136"/>
    </source>
</evidence>
<feature type="signal peptide" evidence="8">
    <location>
        <begin position="1"/>
        <end position="29"/>
    </location>
</feature>
<dbReference type="InterPro" id="IPR010130">
    <property type="entry name" value="T1SS_OMP_TolC"/>
</dbReference>
<dbReference type="SUPFAM" id="SSF56954">
    <property type="entry name" value="Outer membrane efflux proteins (OEP)"/>
    <property type="match status" value="1"/>
</dbReference>
<dbReference type="eggNOG" id="COG1538">
    <property type="taxonomic scope" value="Bacteria"/>
</dbReference>
<evidence type="ECO:0000256" key="1">
    <source>
        <dbReference type="ARBA" id="ARBA00004442"/>
    </source>
</evidence>
<accession>A0A1P8EGF2</accession>
<dbReference type="Gene3D" id="1.20.1600.10">
    <property type="entry name" value="Outer membrane efflux proteins (OEP)"/>
    <property type="match status" value="1"/>
</dbReference>
<protein>
    <submittedName>
        <fullName evidence="9">RND transporter</fullName>
    </submittedName>
</protein>
<keyword evidence="6" id="KW-0472">Membrane</keyword>
<dbReference type="EMBL" id="CP016896">
    <property type="protein sequence ID" value="APV35265.1"/>
    <property type="molecule type" value="Genomic_DNA"/>
</dbReference>
<name>A0A1P8EGF2_9GAMM</name>
<keyword evidence="3" id="KW-0813">Transport</keyword>
<dbReference type="PANTHER" id="PTHR30026:SF22">
    <property type="entry name" value="OUTER MEMBRANE EFFLUX PROTEIN"/>
    <property type="match status" value="1"/>
</dbReference>
<evidence type="ECO:0000313" key="9">
    <source>
        <dbReference type="EMBL" id="APV35265.1"/>
    </source>
</evidence>
<evidence type="ECO:0000256" key="5">
    <source>
        <dbReference type="ARBA" id="ARBA00022692"/>
    </source>
</evidence>
<keyword evidence="4" id="KW-1134">Transmembrane beta strand</keyword>